<dbReference type="Pfam" id="PF13191">
    <property type="entry name" value="AAA_16"/>
    <property type="match status" value="1"/>
</dbReference>
<dbReference type="SMART" id="SM00387">
    <property type="entry name" value="HATPase_c"/>
    <property type="match status" value="1"/>
</dbReference>
<dbReference type="SUPFAM" id="SSF52172">
    <property type="entry name" value="CheY-like"/>
    <property type="match status" value="1"/>
</dbReference>
<dbReference type="InterPro" id="IPR036890">
    <property type="entry name" value="HATPase_C_sf"/>
</dbReference>
<evidence type="ECO:0000313" key="15">
    <source>
        <dbReference type="Proteomes" id="UP001209540"/>
    </source>
</evidence>
<sequence>MSNSGSSASQTDSPSPASVLTGPLVIAGYHFKSSPTQTLAHGGENVDVVYGYKISSKNPVVAKVSCTSSLRLEREFYIMKRLYQFPDGPLYLVRPLEYLNLPSGLTVAIYADEGRNHHNSYHRRLSDENSDPASTPYANTTTNSNSDKASSIGSSSNSSTSSNLRAIHYQHLTNNPYYHRLAFDEQPSSLLSITPTSKSTNNSQEPPHHSIPPPHTYDLSTFLRFAIKCADCLEFVHRHGGLHGELRPTAFQWNGDDNSRVKIWNFGSGSKSYESFLTSEGWRKTANNKESMHMLQSLLVYMSPEQTGRTTYAPDHRSDIYSLGIIFYVLLTGRPPFDGGPLEVLNGILSRKVPLVHDTQLEVPEVISRIIEKMTNKAPDDRYSSSHGVRCDLKECLKRLKESKNSTESIPSFPLAQHDIASVFTLPKTIYGRQALLSEMTYIIERHVNTYKAIAGRNREKSNHATSSSNAGSSAEILIGNGGVNTIDTFSDTSSPESADHNGRPKSTTSPSYCSGLDGSDVSSSNSRVVPNTTNGKQNTTMVAVYGPGGIGKSTLFNAVQATARHHGYVATIKFDSKNKVPYSGILKSLSQVLQQILSEPEEEIKQFYEFLKTSLDTQFINIGLLADLVPELKPLMESKHKQREPSSPATEAIHMDNVETQSRFHTLFMEVFRAINNWRLTTLFLDDLHQADEPSLELLDSMISSKVNLLVFVNYRDKEVTEKLSEFLNTNESSIHFMKVDALTFESLTDLLCDTLHRPRDVDRDNVIPLAEAIYKRTNGNCFYTSQLIRTLERKRLIFFNWEKNEWDYNLQEIQQATTLDSATFPSDILNQSFLVARLRELPRDGQLLLKWASFVGDTFSWSTVKSLMLGSDPEDSASNMSDDSTSLCSEATDETPRGAVAALRRDDGNPVIELTEDSSETMSNHSSMEDNSTSSSNKDQHIVAESLHPYIKFSHTLQQDEDTDSSNKSSELRSRRRHRRDRDRRSKKGSPPHTNSVASSSSGSMRDPISGLQAVLQEGYIMPTQSDEFKWSHDRISAAAMELANPRTRSKIHFKIAQHLMKEKDWDSFLIADHLLKCPELINSLSVEERAPYRRIMIQAGNKGRNAGAHRMAFSYYKAAIEFSDHDLAWTAAEYPTTVSLYTNAAALSWVVGEYDMTEGLLEVLLAYVRDPIDRSLAYRIQSKYYLSRQWPDKSNQSLHKCLVEIWGGHFEFNTTDVELEREFFEAKKKLDKIGLTNIVKEVGPCEDHKFRAAATVLEELCTVAYWLGQQREMYYWGCRIINLCLDQGLLAATGVAFQFMGAASVMRFGLYSYGEELGAAGVAVADKYGTNLERGRSYFLYANFLAQWNHHLCGSLQWYRTAMPLSLSSGDRVYASFSQVHIGTSMLTLGYNLADALHEAEECFEAVHAWSSSVQTNILVIAIIRTIKALQGQTFYTTPEVFDGDDGFNSNHFIIESTRDGSNVDVSLNWYDSYKMIPLVLYGHIDTAIELGFKCVETMYLHPCHKHTRLLLFYFSLALINKMRHHEDTMDEGKQQEYMERVKKNQELLYDWAINSRINYMMYWLLVEAELGSLGKQLPDLEKASRLYEEAMDLAREGAWYLELCIINEYAGAFYLRNGMRNIAYNFIKKSIDLYMSHGSYGKARQLSSQYMELLEKYNDSRVEFHDAAIQTDPFPFLGPQGSWSTSSYGQTTGAAMNEPYVSETIPPVTTENTLLTLDILDMASILKSSHVMSSEVKFDSLLSSMMGIILENSGAECGAIIVKEEKYGVCAFGSQHDGTTTYEPPRPLLEKDELVSSRIINHTIHTGESIFIHDIQQDTRFAVGPWYERSGAKSVICMPIIHKSAMAGCLFIEGSVGVFTQRHVTVLSLLCQQMGISITNAFLFKSVQRVTMANMRMIEMQKQALEDARKSKEAAVRATRLREIFLANMSHEIRTPFSGFYGMISLLAETKLDPEQRDLVKTAKESCEILLQIIDDLLNFSKLQAGKVSLDLSEVVVENAITDVVEMLIAMAIQKKINVTYTVSKDVPPVVIADANRLRQIMINLLGNAIKFTHEGEIEIRCSVNKRASKKPGDNKVALLFEVIDTGIGISEEQRKVLFAPFSQVDGSTTRKYGGTGLGLSISLQLVELMNGSIDVNSQPGKGSNFYFTIQVTKVQEQSLERNNMIATLLNELKNNRVLVTAKHASTVNMVRQLLPGIIVDGACSANELEACKGKQEYQALIVGLLLTHDPEYTAWAKCIRYFMDHTRCIIIMHYPSSGIGEFLGQNQLTIGNGDDDKNTTPIKATLLKATTSGISESTNTTNTEQGQQVQLRNKPQNRAIVRMAVPLRRQKLIRTMIDMLGQTAGDPSTPRPMIRSPPKPSGEAITAEEREMFSKMRILAAEDNPVAQKLLYKQLTRLGFQVTCANNGLEAVEAWEKNPPGYFTMAFFDHHMPKCDGVEATKRIRQIEANEQRPIQLPIVALTADVQDSARKICTDAQMNGYLTKPMNNKVLAEALRRYCLVNDRESNT</sequence>
<dbReference type="InterPro" id="IPR003594">
    <property type="entry name" value="HATPase_dom"/>
</dbReference>
<evidence type="ECO:0000256" key="3">
    <source>
        <dbReference type="ARBA" id="ARBA00022553"/>
    </source>
</evidence>
<comment type="catalytic activity">
    <reaction evidence="1">
        <text>ATP + protein L-histidine = ADP + protein N-phospho-L-histidine.</text>
        <dbReference type="EC" id="2.7.13.3"/>
    </reaction>
</comment>
<protein>
    <recommendedName>
        <fullName evidence="2">histidine kinase</fullName>
        <ecNumber evidence="2">2.7.13.3</ecNumber>
    </recommendedName>
</protein>
<gene>
    <name evidence="14" type="ORF">BDA99DRAFT_112521</name>
</gene>
<feature type="region of interest" description="Disordered" evidence="10">
    <location>
        <begin position="488"/>
        <end position="538"/>
    </location>
</feature>
<evidence type="ECO:0000259" key="11">
    <source>
        <dbReference type="PROSITE" id="PS50011"/>
    </source>
</evidence>
<dbReference type="Gene3D" id="1.10.510.10">
    <property type="entry name" value="Transferase(Phosphotransferase) domain 1"/>
    <property type="match status" value="1"/>
</dbReference>
<dbReference type="InterPro" id="IPR029016">
    <property type="entry name" value="GAF-like_dom_sf"/>
</dbReference>
<dbReference type="FunFam" id="3.30.565.10:FF:000010">
    <property type="entry name" value="Sensor histidine kinase RcsC"/>
    <property type="match status" value="1"/>
</dbReference>
<keyword evidence="8" id="KW-0902">Two-component regulatory system</keyword>
<feature type="compositionally biased region" description="Low complexity" evidence="10">
    <location>
        <begin position="143"/>
        <end position="160"/>
    </location>
</feature>
<dbReference type="GO" id="GO:0005524">
    <property type="term" value="F:ATP binding"/>
    <property type="evidence" value="ECO:0007669"/>
    <property type="project" value="UniProtKB-KW"/>
</dbReference>
<feature type="compositionally biased region" description="Polar residues" evidence="10">
    <location>
        <begin position="131"/>
        <end position="142"/>
    </location>
</feature>
<evidence type="ECO:0000256" key="1">
    <source>
        <dbReference type="ARBA" id="ARBA00000085"/>
    </source>
</evidence>
<keyword evidence="7" id="KW-0067">ATP-binding</keyword>
<dbReference type="FunFam" id="1.10.287.130:FF:000002">
    <property type="entry name" value="Two-component osmosensing histidine kinase"/>
    <property type="match status" value="1"/>
</dbReference>
<dbReference type="PROSITE" id="PS50109">
    <property type="entry name" value="HIS_KIN"/>
    <property type="match status" value="1"/>
</dbReference>
<evidence type="ECO:0000256" key="10">
    <source>
        <dbReference type="SAM" id="MobiDB-lite"/>
    </source>
</evidence>
<feature type="compositionally biased region" description="Polar residues" evidence="10">
    <location>
        <begin position="191"/>
        <end position="205"/>
    </location>
</feature>
<keyword evidence="6" id="KW-0418">Kinase</keyword>
<dbReference type="InterPro" id="IPR011009">
    <property type="entry name" value="Kinase-like_dom_sf"/>
</dbReference>
<dbReference type="InterPro" id="IPR004358">
    <property type="entry name" value="Sig_transdc_His_kin-like_C"/>
</dbReference>
<feature type="region of interest" description="Disordered" evidence="10">
    <location>
        <begin position="119"/>
        <end position="160"/>
    </location>
</feature>
<reference evidence="14" key="2">
    <citation type="submission" date="2023-02" db="EMBL/GenBank/DDBJ databases">
        <authorList>
            <consortium name="DOE Joint Genome Institute"/>
            <person name="Mondo S.J."/>
            <person name="Chang Y."/>
            <person name="Wang Y."/>
            <person name="Ahrendt S."/>
            <person name="Andreopoulos W."/>
            <person name="Barry K."/>
            <person name="Beard J."/>
            <person name="Benny G.L."/>
            <person name="Blankenship S."/>
            <person name="Bonito G."/>
            <person name="Cuomo C."/>
            <person name="Desiro A."/>
            <person name="Gervers K.A."/>
            <person name="Hundley H."/>
            <person name="Kuo A."/>
            <person name="LaButti K."/>
            <person name="Lang B.F."/>
            <person name="Lipzen A."/>
            <person name="O'Donnell K."/>
            <person name="Pangilinan J."/>
            <person name="Reynolds N."/>
            <person name="Sandor L."/>
            <person name="Smith M.W."/>
            <person name="Tsang A."/>
            <person name="Grigoriev I.V."/>
            <person name="Stajich J.E."/>
            <person name="Spatafora J.W."/>
        </authorList>
    </citation>
    <scope>NUCLEOTIDE SEQUENCE</scope>
    <source>
        <strain evidence="14">RSA 2281</strain>
    </source>
</reference>
<dbReference type="Gene3D" id="1.10.287.130">
    <property type="match status" value="1"/>
</dbReference>
<feature type="domain" description="Response regulatory" evidence="13">
    <location>
        <begin position="2382"/>
        <end position="2505"/>
    </location>
</feature>
<feature type="compositionally biased region" description="Polar residues" evidence="10">
    <location>
        <begin position="878"/>
        <end position="891"/>
    </location>
</feature>
<dbReference type="InterPro" id="IPR011006">
    <property type="entry name" value="CheY-like_superfamily"/>
</dbReference>
<dbReference type="PRINTS" id="PR00344">
    <property type="entry name" value="BCTRLSENSOR"/>
</dbReference>
<feature type="compositionally biased region" description="Basic residues" evidence="10">
    <location>
        <begin position="976"/>
        <end position="992"/>
    </location>
</feature>
<evidence type="ECO:0000256" key="8">
    <source>
        <dbReference type="ARBA" id="ARBA00023012"/>
    </source>
</evidence>
<feature type="region of interest" description="Disordered" evidence="10">
    <location>
        <begin position="957"/>
        <end position="1010"/>
    </location>
</feature>
<feature type="modified residue" description="4-aspartylphosphate" evidence="9">
    <location>
        <position position="2434"/>
    </location>
</feature>
<feature type="region of interest" description="Disordered" evidence="10">
    <location>
        <begin position="874"/>
        <end position="941"/>
    </location>
</feature>
<dbReference type="SUPFAM" id="SSF52540">
    <property type="entry name" value="P-loop containing nucleoside triphosphate hydrolases"/>
    <property type="match status" value="1"/>
</dbReference>
<dbReference type="InterPro" id="IPR001789">
    <property type="entry name" value="Sig_transdc_resp-reg_receiver"/>
</dbReference>
<evidence type="ECO:0000256" key="2">
    <source>
        <dbReference type="ARBA" id="ARBA00012438"/>
    </source>
</evidence>
<evidence type="ECO:0000256" key="4">
    <source>
        <dbReference type="ARBA" id="ARBA00022679"/>
    </source>
</evidence>
<dbReference type="Pfam" id="PF02518">
    <property type="entry name" value="HATPase_c"/>
    <property type="match status" value="1"/>
</dbReference>
<dbReference type="Gene3D" id="3.40.50.2300">
    <property type="match status" value="1"/>
</dbReference>
<dbReference type="InterPro" id="IPR000719">
    <property type="entry name" value="Prot_kinase_dom"/>
</dbReference>
<dbReference type="Gene3D" id="3.40.50.300">
    <property type="entry name" value="P-loop containing nucleotide triphosphate hydrolases"/>
    <property type="match status" value="1"/>
</dbReference>
<keyword evidence="5" id="KW-0547">Nucleotide-binding</keyword>
<reference evidence="14" key="1">
    <citation type="journal article" date="2022" name="IScience">
        <title>Evolution of zygomycete secretomes and the origins of terrestrial fungal ecologies.</title>
        <authorList>
            <person name="Chang Y."/>
            <person name="Wang Y."/>
            <person name="Mondo S."/>
            <person name="Ahrendt S."/>
            <person name="Andreopoulos W."/>
            <person name="Barry K."/>
            <person name="Beard J."/>
            <person name="Benny G.L."/>
            <person name="Blankenship S."/>
            <person name="Bonito G."/>
            <person name="Cuomo C."/>
            <person name="Desiro A."/>
            <person name="Gervers K.A."/>
            <person name="Hundley H."/>
            <person name="Kuo A."/>
            <person name="LaButti K."/>
            <person name="Lang B.F."/>
            <person name="Lipzen A."/>
            <person name="O'Donnell K."/>
            <person name="Pangilinan J."/>
            <person name="Reynolds N."/>
            <person name="Sandor L."/>
            <person name="Smith M.E."/>
            <person name="Tsang A."/>
            <person name="Grigoriev I.V."/>
            <person name="Stajich J.E."/>
            <person name="Spatafora J.W."/>
        </authorList>
    </citation>
    <scope>NUCLEOTIDE SEQUENCE</scope>
    <source>
        <strain evidence="14">RSA 2281</strain>
    </source>
</reference>
<feature type="compositionally biased region" description="Polar residues" evidence="10">
    <location>
        <begin position="994"/>
        <end position="1006"/>
    </location>
</feature>
<dbReference type="SMART" id="SM00448">
    <property type="entry name" value="REC"/>
    <property type="match status" value="1"/>
</dbReference>
<dbReference type="Gene3D" id="3.30.565.10">
    <property type="entry name" value="Histidine kinase-like ATPase, C-terminal domain"/>
    <property type="match status" value="1"/>
</dbReference>
<feature type="region of interest" description="Disordered" evidence="10">
    <location>
        <begin position="191"/>
        <end position="215"/>
    </location>
</feature>
<dbReference type="EMBL" id="JAIXMP010000019">
    <property type="protein sequence ID" value="KAI9258139.1"/>
    <property type="molecule type" value="Genomic_DNA"/>
</dbReference>
<dbReference type="PROSITE" id="PS50011">
    <property type="entry name" value="PROTEIN_KINASE_DOM"/>
    <property type="match status" value="1"/>
</dbReference>
<evidence type="ECO:0000256" key="6">
    <source>
        <dbReference type="ARBA" id="ARBA00022777"/>
    </source>
</evidence>
<organism evidence="14 15">
    <name type="scientific">Phascolomyces articulosus</name>
    <dbReference type="NCBI Taxonomy" id="60185"/>
    <lineage>
        <taxon>Eukaryota</taxon>
        <taxon>Fungi</taxon>
        <taxon>Fungi incertae sedis</taxon>
        <taxon>Mucoromycota</taxon>
        <taxon>Mucoromycotina</taxon>
        <taxon>Mucoromycetes</taxon>
        <taxon>Mucorales</taxon>
        <taxon>Lichtheimiaceae</taxon>
        <taxon>Phascolomyces</taxon>
    </lineage>
</organism>
<dbReference type="PROSITE" id="PS50110">
    <property type="entry name" value="RESPONSE_REGULATORY"/>
    <property type="match status" value="1"/>
</dbReference>
<dbReference type="InterPro" id="IPR041664">
    <property type="entry name" value="AAA_16"/>
</dbReference>
<dbReference type="GO" id="GO:0000155">
    <property type="term" value="F:phosphorelay sensor kinase activity"/>
    <property type="evidence" value="ECO:0007669"/>
    <property type="project" value="InterPro"/>
</dbReference>
<keyword evidence="15" id="KW-1185">Reference proteome</keyword>
<dbReference type="InterPro" id="IPR005467">
    <property type="entry name" value="His_kinase_dom"/>
</dbReference>
<dbReference type="SMART" id="SM00065">
    <property type="entry name" value="GAF"/>
    <property type="match status" value="1"/>
</dbReference>
<accession>A0AAD5JX25</accession>
<dbReference type="InterPro" id="IPR003661">
    <property type="entry name" value="HisK_dim/P_dom"/>
</dbReference>
<dbReference type="SUPFAM" id="SSF47384">
    <property type="entry name" value="Homodimeric domain of signal transducing histidine kinase"/>
    <property type="match status" value="1"/>
</dbReference>
<dbReference type="EC" id="2.7.13.3" evidence="2"/>
<feature type="compositionally biased region" description="Polar residues" evidence="10">
    <location>
        <begin position="488"/>
        <end position="497"/>
    </location>
</feature>
<keyword evidence="4" id="KW-0808">Transferase</keyword>
<keyword evidence="3 9" id="KW-0597">Phosphoprotein</keyword>
<dbReference type="Gene3D" id="3.30.450.40">
    <property type="match status" value="1"/>
</dbReference>
<dbReference type="SUPFAM" id="SSF55874">
    <property type="entry name" value="ATPase domain of HSP90 chaperone/DNA topoisomerase II/histidine kinase"/>
    <property type="match status" value="1"/>
</dbReference>
<dbReference type="Proteomes" id="UP001209540">
    <property type="component" value="Unassembled WGS sequence"/>
</dbReference>
<dbReference type="Pfam" id="PF00072">
    <property type="entry name" value="Response_reg"/>
    <property type="match status" value="1"/>
</dbReference>
<dbReference type="CDD" id="cd16922">
    <property type="entry name" value="HATPase_EvgS-ArcB-TorS-like"/>
    <property type="match status" value="1"/>
</dbReference>
<dbReference type="SMART" id="SM00220">
    <property type="entry name" value="S_TKc"/>
    <property type="match status" value="1"/>
</dbReference>
<evidence type="ECO:0000256" key="7">
    <source>
        <dbReference type="ARBA" id="ARBA00022840"/>
    </source>
</evidence>
<dbReference type="PANTHER" id="PTHR45339:SF5">
    <property type="entry name" value="HISTIDINE KINASE"/>
    <property type="match status" value="1"/>
</dbReference>
<dbReference type="SMART" id="SM00388">
    <property type="entry name" value="HisKA"/>
    <property type="match status" value="1"/>
</dbReference>
<evidence type="ECO:0000256" key="9">
    <source>
        <dbReference type="PROSITE-ProRule" id="PRU00169"/>
    </source>
</evidence>
<dbReference type="Pfam" id="PF00512">
    <property type="entry name" value="HisKA"/>
    <property type="match status" value="1"/>
</dbReference>
<dbReference type="CDD" id="cd17546">
    <property type="entry name" value="REC_hyHK_CKI1_RcsC-like"/>
    <property type="match status" value="1"/>
</dbReference>
<comment type="caution">
    <text evidence="14">The sequence shown here is derived from an EMBL/GenBank/DDBJ whole genome shotgun (WGS) entry which is preliminary data.</text>
</comment>
<feature type="region of interest" description="Disordered" evidence="10">
    <location>
        <begin position="2346"/>
        <end position="2367"/>
    </location>
</feature>
<feature type="domain" description="Protein kinase" evidence="11">
    <location>
        <begin position="76"/>
        <end position="397"/>
    </location>
</feature>
<feature type="domain" description="Histidine kinase" evidence="12">
    <location>
        <begin position="1932"/>
        <end position="2158"/>
    </location>
</feature>
<dbReference type="InterPro" id="IPR027417">
    <property type="entry name" value="P-loop_NTPase"/>
</dbReference>
<evidence type="ECO:0000256" key="5">
    <source>
        <dbReference type="ARBA" id="ARBA00022741"/>
    </source>
</evidence>
<dbReference type="CDD" id="cd00082">
    <property type="entry name" value="HisKA"/>
    <property type="match status" value="1"/>
</dbReference>
<feature type="compositionally biased region" description="Low complexity" evidence="10">
    <location>
        <begin position="925"/>
        <end position="939"/>
    </location>
</feature>
<dbReference type="SUPFAM" id="SSF56112">
    <property type="entry name" value="Protein kinase-like (PK-like)"/>
    <property type="match status" value="1"/>
</dbReference>
<dbReference type="InterPro" id="IPR036097">
    <property type="entry name" value="HisK_dim/P_sf"/>
</dbReference>
<evidence type="ECO:0000259" key="12">
    <source>
        <dbReference type="PROSITE" id="PS50109"/>
    </source>
</evidence>
<dbReference type="Pfam" id="PF00069">
    <property type="entry name" value="Pkinase"/>
    <property type="match status" value="1"/>
</dbReference>
<dbReference type="Pfam" id="PF13185">
    <property type="entry name" value="GAF_2"/>
    <property type="match status" value="1"/>
</dbReference>
<dbReference type="InterPro" id="IPR003018">
    <property type="entry name" value="GAF"/>
</dbReference>
<dbReference type="SUPFAM" id="SSF55781">
    <property type="entry name" value="GAF domain-like"/>
    <property type="match status" value="1"/>
</dbReference>
<proteinExistence type="predicted"/>
<evidence type="ECO:0000259" key="13">
    <source>
        <dbReference type="PROSITE" id="PS50110"/>
    </source>
</evidence>
<feature type="compositionally biased region" description="Polar residues" evidence="10">
    <location>
        <begin position="521"/>
        <end position="538"/>
    </location>
</feature>
<dbReference type="PANTHER" id="PTHR45339">
    <property type="entry name" value="HYBRID SIGNAL TRANSDUCTION HISTIDINE KINASE J"/>
    <property type="match status" value="1"/>
</dbReference>
<evidence type="ECO:0000313" key="14">
    <source>
        <dbReference type="EMBL" id="KAI9258139.1"/>
    </source>
</evidence>
<name>A0AAD5JX25_9FUNG</name>